<feature type="region of interest" description="Disordered" evidence="1">
    <location>
        <begin position="216"/>
        <end position="261"/>
    </location>
</feature>
<keyword evidence="2" id="KW-0472">Membrane</keyword>
<organism evidence="3 4">
    <name type="scientific">Plantactinospora siamensis</name>
    <dbReference type="NCBI Taxonomy" id="555372"/>
    <lineage>
        <taxon>Bacteria</taxon>
        <taxon>Bacillati</taxon>
        <taxon>Actinomycetota</taxon>
        <taxon>Actinomycetes</taxon>
        <taxon>Micromonosporales</taxon>
        <taxon>Micromonosporaceae</taxon>
        <taxon>Plantactinospora</taxon>
    </lineage>
</organism>
<protein>
    <recommendedName>
        <fullName evidence="5">AP2/ERF domain-containing protein</fullName>
    </recommendedName>
</protein>
<feature type="compositionally biased region" description="Low complexity" evidence="1">
    <location>
        <begin position="228"/>
        <end position="261"/>
    </location>
</feature>
<gene>
    <name evidence="3" type="ORF">ACFFHU_20805</name>
</gene>
<comment type="caution">
    <text evidence="3">The sequence shown here is derived from an EMBL/GenBank/DDBJ whole genome shotgun (WGS) entry which is preliminary data.</text>
</comment>
<accession>A0ABV6P0L2</accession>
<feature type="compositionally biased region" description="Basic residues" evidence="1">
    <location>
        <begin position="218"/>
        <end position="227"/>
    </location>
</feature>
<evidence type="ECO:0000256" key="2">
    <source>
        <dbReference type="SAM" id="Phobius"/>
    </source>
</evidence>
<evidence type="ECO:0000313" key="3">
    <source>
        <dbReference type="EMBL" id="MFC0566567.1"/>
    </source>
</evidence>
<evidence type="ECO:0000313" key="4">
    <source>
        <dbReference type="Proteomes" id="UP001589894"/>
    </source>
</evidence>
<evidence type="ECO:0000256" key="1">
    <source>
        <dbReference type="SAM" id="MobiDB-lite"/>
    </source>
</evidence>
<keyword evidence="2" id="KW-0812">Transmembrane</keyword>
<dbReference type="RefSeq" id="WP_377341366.1">
    <property type="nucleotide sequence ID" value="NZ_JBHLUE010000017.1"/>
</dbReference>
<proteinExistence type="predicted"/>
<feature type="transmembrane region" description="Helical" evidence="2">
    <location>
        <begin position="12"/>
        <end position="33"/>
    </location>
</feature>
<keyword evidence="2" id="KW-1133">Transmembrane helix</keyword>
<dbReference type="Proteomes" id="UP001589894">
    <property type="component" value="Unassembled WGS sequence"/>
</dbReference>
<dbReference type="EMBL" id="JBHLUE010000017">
    <property type="protein sequence ID" value="MFC0566567.1"/>
    <property type="molecule type" value="Genomic_DNA"/>
</dbReference>
<sequence length="261" mass="27975">MEKALFTFAENVAQAAMIWLALMGLIGTLALSLSRRAGRRSGGDARPGPATAEAARYAGEVAVAAERAAVTASRRRAAWLTAQEVLDRSWSAVEESAAELDRLSAVPAFPAPATLRTPAEYADRERYLHRAAMAAYWRGELSAASAIDALSNRNGWDPRLHPADQELALRRAIHADLLTTYRSAAERERSTWREAGTALAAARSLRAEAYAAAERARTPVRARRRLRPTPVLQPASASPTPSPSPASAGSAAARWRAARAG</sequence>
<keyword evidence="4" id="KW-1185">Reference proteome</keyword>
<name>A0ABV6P0L2_9ACTN</name>
<reference evidence="3 4" key="1">
    <citation type="submission" date="2024-09" db="EMBL/GenBank/DDBJ databases">
        <authorList>
            <person name="Sun Q."/>
            <person name="Mori K."/>
        </authorList>
    </citation>
    <scope>NUCLEOTIDE SEQUENCE [LARGE SCALE GENOMIC DNA]</scope>
    <source>
        <strain evidence="3 4">TBRC 2205</strain>
    </source>
</reference>
<evidence type="ECO:0008006" key="5">
    <source>
        <dbReference type="Google" id="ProtNLM"/>
    </source>
</evidence>